<dbReference type="Proteomes" id="UP001162891">
    <property type="component" value="Chromosome"/>
</dbReference>
<sequence length="98" mass="10926">MDELSVPLLSRMISTDFARTSGRALSDETLTLLALRIETGIRTALNQQRDAFVARCDARCELWTRTEQRADAPGNLRAEARARANEAAYLRDALRSSS</sequence>
<gene>
    <name evidence="1" type="ORF">AMOR_32050</name>
</gene>
<keyword evidence="2" id="KW-1185">Reference proteome</keyword>
<dbReference type="RefSeq" id="WP_248352576.1">
    <property type="nucleotide sequence ID" value="NZ_AP025591.1"/>
</dbReference>
<organism evidence="1 2">
    <name type="scientific">Anaeromyxobacter oryzae</name>
    <dbReference type="NCBI Taxonomy" id="2918170"/>
    <lineage>
        <taxon>Bacteria</taxon>
        <taxon>Pseudomonadati</taxon>
        <taxon>Myxococcota</taxon>
        <taxon>Myxococcia</taxon>
        <taxon>Myxococcales</taxon>
        <taxon>Cystobacterineae</taxon>
        <taxon>Anaeromyxobacteraceae</taxon>
        <taxon>Anaeromyxobacter</taxon>
    </lineage>
</organism>
<name>A0ABN6MTB3_9BACT</name>
<reference evidence="2" key="1">
    <citation type="journal article" date="2022" name="Int. J. Syst. Evol. Microbiol.">
        <title>Anaeromyxobacter oryzae sp. nov., Anaeromyxobacter diazotrophicus sp. nov. and Anaeromyxobacter paludicola sp. nov., isolated from paddy soils.</title>
        <authorList>
            <person name="Itoh H."/>
            <person name="Xu Z."/>
            <person name="Mise K."/>
            <person name="Masuda Y."/>
            <person name="Ushijima N."/>
            <person name="Hayakawa C."/>
            <person name="Shiratori Y."/>
            <person name="Senoo K."/>
        </authorList>
    </citation>
    <scope>NUCLEOTIDE SEQUENCE [LARGE SCALE GENOMIC DNA]</scope>
    <source>
        <strain evidence="2">Red232</strain>
    </source>
</reference>
<protein>
    <submittedName>
        <fullName evidence="1">Uncharacterized protein</fullName>
    </submittedName>
</protein>
<evidence type="ECO:0000313" key="1">
    <source>
        <dbReference type="EMBL" id="BDG04209.1"/>
    </source>
</evidence>
<accession>A0ABN6MTB3</accession>
<proteinExistence type="predicted"/>
<evidence type="ECO:0000313" key="2">
    <source>
        <dbReference type="Proteomes" id="UP001162891"/>
    </source>
</evidence>
<dbReference type="EMBL" id="AP025591">
    <property type="protein sequence ID" value="BDG04209.1"/>
    <property type="molecule type" value="Genomic_DNA"/>
</dbReference>